<dbReference type="GeneID" id="65536904"/>
<dbReference type="InterPro" id="IPR036388">
    <property type="entry name" value="WH-like_DNA-bd_sf"/>
</dbReference>
<dbReference type="Pfam" id="PF00126">
    <property type="entry name" value="HTH_1"/>
    <property type="match status" value="1"/>
</dbReference>
<dbReference type="Proteomes" id="UP000186351">
    <property type="component" value="Chromosome"/>
</dbReference>
<dbReference type="InterPro" id="IPR036390">
    <property type="entry name" value="WH_DNA-bd_sf"/>
</dbReference>
<dbReference type="Proteomes" id="UP000306630">
    <property type="component" value="Unassembled WGS sequence"/>
</dbReference>
<keyword evidence="4" id="KW-0804">Transcription</keyword>
<evidence type="ECO:0000313" key="6">
    <source>
        <dbReference type="EMBL" id="ANU63765.1"/>
    </source>
</evidence>
<reference evidence="8" key="1">
    <citation type="submission" date="2016-04" db="EMBL/GenBank/DDBJ databases">
        <title>Complete Genome Sequences of Twelve Strains of a Stable Defined Moderately Diverse Mouse Microbiota 2 (sDMDMm2).</title>
        <authorList>
            <person name="Uchimura Y."/>
            <person name="Wyss M."/>
            <person name="Brugiroux S."/>
            <person name="Limenitakis J.P."/>
            <person name="Stecher B."/>
            <person name="McCoy K.D."/>
            <person name="Macpherson A.J."/>
        </authorList>
    </citation>
    <scope>NUCLEOTIDE SEQUENCE [LARGE SCALE GENOMIC DNA]</scope>
    <source>
        <strain evidence="8">YL27</strain>
    </source>
</reference>
<dbReference type="KEGG" id="pary:A4V02_08520"/>
<dbReference type="FunFam" id="1.10.10.10:FF:000001">
    <property type="entry name" value="LysR family transcriptional regulator"/>
    <property type="match status" value="1"/>
</dbReference>
<evidence type="ECO:0000313" key="8">
    <source>
        <dbReference type="Proteomes" id="UP000186351"/>
    </source>
</evidence>
<dbReference type="Pfam" id="PF03466">
    <property type="entry name" value="LysR_substrate"/>
    <property type="match status" value="1"/>
</dbReference>
<evidence type="ECO:0000256" key="1">
    <source>
        <dbReference type="ARBA" id="ARBA00009437"/>
    </source>
</evidence>
<dbReference type="SUPFAM" id="SSF53850">
    <property type="entry name" value="Periplasmic binding protein-like II"/>
    <property type="match status" value="1"/>
</dbReference>
<organism evidence="6 8">
    <name type="scientific">Muribaculum intestinale</name>
    <dbReference type="NCBI Taxonomy" id="1796646"/>
    <lineage>
        <taxon>Bacteria</taxon>
        <taxon>Pseudomonadati</taxon>
        <taxon>Bacteroidota</taxon>
        <taxon>Bacteroidia</taxon>
        <taxon>Bacteroidales</taxon>
        <taxon>Muribaculaceae</taxon>
        <taxon>Muribaculum</taxon>
    </lineage>
</organism>
<evidence type="ECO:0000256" key="3">
    <source>
        <dbReference type="ARBA" id="ARBA00023125"/>
    </source>
</evidence>
<dbReference type="InterPro" id="IPR000847">
    <property type="entry name" value="LysR_HTH_N"/>
</dbReference>
<dbReference type="Gene3D" id="3.40.190.290">
    <property type="match status" value="1"/>
</dbReference>
<dbReference type="InterPro" id="IPR005119">
    <property type="entry name" value="LysR_subst-bd"/>
</dbReference>
<accession>A0A1B1SAD7</accession>
<comment type="similarity">
    <text evidence="1">Belongs to the LysR transcriptional regulatory family.</text>
</comment>
<dbReference type="GO" id="GO:0005829">
    <property type="term" value="C:cytosol"/>
    <property type="evidence" value="ECO:0007669"/>
    <property type="project" value="TreeGrafter"/>
</dbReference>
<evidence type="ECO:0000313" key="7">
    <source>
        <dbReference type="EMBL" id="TGY74429.1"/>
    </source>
</evidence>
<evidence type="ECO:0000259" key="5">
    <source>
        <dbReference type="PROSITE" id="PS50931"/>
    </source>
</evidence>
<dbReference type="GO" id="GO:0003700">
    <property type="term" value="F:DNA-binding transcription factor activity"/>
    <property type="evidence" value="ECO:0007669"/>
    <property type="project" value="InterPro"/>
</dbReference>
<evidence type="ECO:0000256" key="2">
    <source>
        <dbReference type="ARBA" id="ARBA00023015"/>
    </source>
</evidence>
<dbReference type="AlphaFoldDB" id="A0A1B1SAD7"/>
<evidence type="ECO:0000256" key="4">
    <source>
        <dbReference type="ARBA" id="ARBA00023163"/>
    </source>
</evidence>
<protein>
    <submittedName>
        <fullName evidence="6">LysR family transcriptional regulator</fullName>
    </submittedName>
</protein>
<dbReference type="GO" id="GO:0003677">
    <property type="term" value="F:DNA binding"/>
    <property type="evidence" value="ECO:0007669"/>
    <property type="project" value="UniProtKB-KW"/>
</dbReference>
<dbReference type="RefSeq" id="WP_068961068.1">
    <property type="nucleotide sequence ID" value="NZ_CAJTAP010000003.1"/>
</dbReference>
<sequence>MELRQLRYFVKTAETLSFSDAARVLNLAQSTLSQQIRQLEDELNVQLFERSSHSMNLTECGRELLPLAIRTLHDAETCRDRINDLQKILTGTLNIGVTYSFSPILTETLMSFMKQYPHVRMNIYYKPMAELMEMLTNRTVDFVLAFRPTVRNEEIESHVLFDNHLAVIVKDSHSLASRERISLTELEKFDMALPTKGLQARNALDQYLSRSMVKLNIRIELNEVNILLELIKKSNLITILAEATIYNATGVKAIPIEMPSNEMDGCVHMLKNAYRKRSSLAFIKLLKDSIAVRERVLDF</sequence>
<evidence type="ECO:0000313" key="9">
    <source>
        <dbReference type="Proteomes" id="UP000306630"/>
    </source>
</evidence>
<dbReference type="EMBL" id="CP015402">
    <property type="protein sequence ID" value="ANU63765.1"/>
    <property type="molecule type" value="Genomic_DNA"/>
</dbReference>
<dbReference type="STRING" id="1796646.A4V02_08520"/>
<keyword evidence="2" id="KW-0805">Transcription regulation</keyword>
<dbReference type="EMBL" id="SRYD01000021">
    <property type="protein sequence ID" value="TGY74429.1"/>
    <property type="molecule type" value="Genomic_DNA"/>
</dbReference>
<dbReference type="InterPro" id="IPR050950">
    <property type="entry name" value="HTH-type_LysR_regulators"/>
</dbReference>
<keyword evidence="8" id="KW-1185">Reference proteome</keyword>
<dbReference type="SUPFAM" id="SSF46785">
    <property type="entry name" value="Winged helix' DNA-binding domain"/>
    <property type="match status" value="1"/>
</dbReference>
<name>A0A1B1SAD7_9BACT</name>
<gene>
    <name evidence="6" type="ORF">A4V02_08520</name>
    <name evidence="7" type="ORF">E5333_06385</name>
</gene>
<dbReference type="PRINTS" id="PR00039">
    <property type="entry name" value="HTHLYSR"/>
</dbReference>
<dbReference type="PANTHER" id="PTHR30419">
    <property type="entry name" value="HTH-TYPE TRANSCRIPTIONAL REGULATOR YBHD"/>
    <property type="match status" value="1"/>
</dbReference>
<dbReference type="OrthoDB" id="9803735at2"/>
<accession>A0A1Z2XI94</accession>
<reference evidence="6" key="2">
    <citation type="submission" date="2017-04" db="EMBL/GenBank/DDBJ databases">
        <title>Complete Genome Sequences of Twelve Strains of a Stable Defined Moderately Diverse Mouse Microbiota 2 (sDMDMm2).</title>
        <authorList>
            <person name="Uchimura Y."/>
            <person name="Wyss M."/>
            <person name="Brugiroux S."/>
            <person name="Limenitakis J.P."/>
            <person name="Stecher B."/>
            <person name="McCoy K.D."/>
            <person name="Macpherson A.J."/>
        </authorList>
    </citation>
    <scope>NUCLEOTIDE SEQUENCE</scope>
    <source>
        <strain evidence="6">YL27</strain>
    </source>
</reference>
<reference evidence="7 9" key="3">
    <citation type="submission" date="2019-04" db="EMBL/GenBank/DDBJ databases">
        <title>Microbes associate with the intestines of laboratory mice.</title>
        <authorList>
            <person name="Navarre W."/>
            <person name="Wong E."/>
            <person name="Huang K."/>
            <person name="Tropini C."/>
            <person name="Ng K."/>
            <person name="Yu B."/>
        </authorList>
    </citation>
    <scope>NUCLEOTIDE SEQUENCE [LARGE SCALE GENOMIC DNA]</scope>
    <source>
        <strain evidence="7 9">NM06_A21</strain>
    </source>
</reference>
<keyword evidence="3" id="KW-0238">DNA-binding</keyword>
<proteinExistence type="inferred from homology"/>
<dbReference type="CDD" id="cd05466">
    <property type="entry name" value="PBP2_LTTR_substrate"/>
    <property type="match status" value="1"/>
</dbReference>
<dbReference type="PROSITE" id="PS50931">
    <property type="entry name" value="HTH_LYSR"/>
    <property type="match status" value="1"/>
</dbReference>
<dbReference type="Gene3D" id="1.10.10.10">
    <property type="entry name" value="Winged helix-like DNA-binding domain superfamily/Winged helix DNA-binding domain"/>
    <property type="match status" value="1"/>
</dbReference>
<feature type="domain" description="HTH lysR-type" evidence="5">
    <location>
        <begin position="1"/>
        <end position="58"/>
    </location>
</feature>